<accession>A0A175R2V7</accession>
<dbReference type="InterPro" id="IPR002195">
    <property type="entry name" value="Dihydroorotase_CS"/>
</dbReference>
<dbReference type="GO" id="GO:0046872">
    <property type="term" value="F:metal ion binding"/>
    <property type="evidence" value="ECO:0007669"/>
    <property type="project" value="UniProtKB-KW"/>
</dbReference>
<keyword evidence="4" id="KW-0479">Metal-binding</keyword>
<dbReference type="GO" id="GO:0004151">
    <property type="term" value="F:dihydroorotase activity"/>
    <property type="evidence" value="ECO:0007669"/>
    <property type="project" value="UniProtKB-EC"/>
</dbReference>
<dbReference type="InterPro" id="IPR050138">
    <property type="entry name" value="DHOase/Allantoinase_Hydrolase"/>
</dbReference>
<sequence length="445" mass="48766">MSKGFERVLRGGTVVNQNGTGPRDIGIRNGRIACIGSIPAGSGGEEIDCTGLHILPGVIDSQVHFREPGPTHKEDLESGSRAAVLGGVTCVFEMPNTDPLTTSEAALADKVKRGHHRMHSDFAFWVGGTRENAPDVAELERLPGAAGIKVFMGSSTGSLLVEDDEGVREILKRTRRRAAFHSEDEFRLRERLGLRVENDPSSHPIWRDEVAALQCTERLVRIAEETGARIHVLHISTAEEILFLAQHKTNATCEATPHHLTLTADDYVRLGTKLQMNPPVRDANHRDGIWYGIEQGIVDVLGSDHAPHTLEEKAKPYPASPSGMTGVQTLVPVMLDHVAQGRLSLERFVDLTSAGPQRIFGLSGKGRIAVGWDADFTIVDLKRRETIRNEWIGSKSQWTPHDGREVTGWPVGTMVRGRRVMWDGALVETAQGEAARFVETLAPRA</sequence>
<name>A0A175R2V7_9HYPH</name>
<dbReference type="GO" id="GO:0005737">
    <property type="term" value="C:cytoplasm"/>
    <property type="evidence" value="ECO:0007669"/>
    <property type="project" value="TreeGrafter"/>
</dbReference>
<dbReference type="InterPro" id="IPR006680">
    <property type="entry name" value="Amidohydro-rel"/>
</dbReference>
<comment type="caution">
    <text evidence="7">The sequence shown here is derived from an EMBL/GenBank/DDBJ whole genome shotgun (WGS) entry which is preliminary data.</text>
</comment>
<dbReference type="CDD" id="cd01318">
    <property type="entry name" value="DHOase_IIb"/>
    <property type="match status" value="1"/>
</dbReference>
<dbReference type="EMBL" id="LDPZ01000073">
    <property type="protein sequence ID" value="KTQ84436.1"/>
    <property type="molecule type" value="Genomic_DNA"/>
</dbReference>
<evidence type="ECO:0000313" key="8">
    <source>
        <dbReference type="Proteomes" id="UP000078272"/>
    </source>
</evidence>
<dbReference type="STRING" id="401562.NS365_08485"/>
<evidence type="ECO:0000259" key="6">
    <source>
        <dbReference type="Pfam" id="PF01979"/>
    </source>
</evidence>
<proteinExistence type="inferred from homology"/>
<keyword evidence="5 7" id="KW-0378">Hydrolase</keyword>
<evidence type="ECO:0000256" key="4">
    <source>
        <dbReference type="ARBA" id="ARBA00022723"/>
    </source>
</evidence>
<dbReference type="eggNOG" id="COG0044">
    <property type="taxonomic scope" value="Bacteria"/>
</dbReference>
<dbReference type="InterPro" id="IPR032466">
    <property type="entry name" value="Metal_Hydrolase"/>
</dbReference>
<dbReference type="SUPFAM" id="SSF51556">
    <property type="entry name" value="Metallo-dependent hydrolases"/>
    <property type="match status" value="1"/>
</dbReference>
<comment type="similarity">
    <text evidence="3">Belongs to the metallo-dependent hydrolases superfamily. DHOase family. Class I DHOase subfamily.</text>
</comment>
<dbReference type="Pfam" id="PF01979">
    <property type="entry name" value="Amidohydro_1"/>
    <property type="match status" value="1"/>
</dbReference>
<protein>
    <submittedName>
        <fullName evidence="7">Dihydroorotase</fullName>
        <ecNumber evidence="7">3.5.2.3</ecNumber>
    </submittedName>
</protein>
<evidence type="ECO:0000256" key="5">
    <source>
        <dbReference type="ARBA" id="ARBA00022801"/>
    </source>
</evidence>
<dbReference type="GO" id="GO:0006145">
    <property type="term" value="P:purine nucleobase catabolic process"/>
    <property type="evidence" value="ECO:0007669"/>
    <property type="project" value="TreeGrafter"/>
</dbReference>
<comment type="cofactor">
    <cofactor evidence="1">
        <name>Zn(2+)</name>
        <dbReference type="ChEBI" id="CHEBI:29105"/>
    </cofactor>
</comment>
<dbReference type="PATRIC" id="fig|401562.3.peg.4767"/>
<reference evidence="7 8" key="1">
    <citation type="journal article" date="2016" name="Front. Microbiol.">
        <title>Genomic Resource of Rice Seed Associated Bacteria.</title>
        <authorList>
            <person name="Midha S."/>
            <person name="Bansal K."/>
            <person name="Sharma S."/>
            <person name="Kumar N."/>
            <person name="Patil P.P."/>
            <person name="Chaudhry V."/>
            <person name="Patil P.B."/>
        </authorList>
    </citation>
    <scope>NUCLEOTIDE SEQUENCE [LARGE SCALE GENOMIC DNA]</scope>
    <source>
        <strain evidence="7 8">NS226</strain>
    </source>
</reference>
<dbReference type="SUPFAM" id="SSF51338">
    <property type="entry name" value="Composite domain of metallo-dependent hydrolases"/>
    <property type="match status" value="1"/>
</dbReference>
<gene>
    <name evidence="7" type="ORF">NS226_21550</name>
</gene>
<dbReference type="Gene3D" id="2.30.40.10">
    <property type="entry name" value="Urease, subunit C, domain 1"/>
    <property type="match status" value="1"/>
</dbReference>
<dbReference type="EC" id="3.5.2.3" evidence="7"/>
<dbReference type="Gene3D" id="3.20.20.140">
    <property type="entry name" value="Metal-dependent hydrolases"/>
    <property type="match status" value="1"/>
</dbReference>
<evidence type="ECO:0000313" key="7">
    <source>
        <dbReference type="EMBL" id="KTQ84436.1"/>
    </source>
</evidence>
<dbReference type="NCBIfam" id="NF006559">
    <property type="entry name" value="PRK09060.1"/>
    <property type="match status" value="1"/>
</dbReference>
<dbReference type="Proteomes" id="UP000078272">
    <property type="component" value="Unassembled WGS sequence"/>
</dbReference>
<dbReference type="GO" id="GO:0004038">
    <property type="term" value="F:allantoinase activity"/>
    <property type="evidence" value="ECO:0007669"/>
    <property type="project" value="TreeGrafter"/>
</dbReference>
<dbReference type="AlphaFoldDB" id="A0A175R2V7"/>
<feature type="domain" description="Amidohydrolase-related" evidence="6">
    <location>
        <begin position="54"/>
        <end position="420"/>
    </location>
</feature>
<dbReference type="PANTHER" id="PTHR43668">
    <property type="entry name" value="ALLANTOINASE"/>
    <property type="match status" value="1"/>
</dbReference>
<evidence type="ECO:0000256" key="2">
    <source>
        <dbReference type="ARBA" id="ARBA00002368"/>
    </source>
</evidence>
<organism evidence="7 8">
    <name type="scientific">Aureimonas ureilytica</name>
    <dbReference type="NCBI Taxonomy" id="401562"/>
    <lineage>
        <taxon>Bacteria</taxon>
        <taxon>Pseudomonadati</taxon>
        <taxon>Pseudomonadota</taxon>
        <taxon>Alphaproteobacteria</taxon>
        <taxon>Hyphomicrobiales</taxon>
        <taxon>Aurantimonadaceae</taxon>
        <taxon>Aureimonas</taxon>
    </lineage>
</organism>
<evidence type="ECO:0000256" key="3">
    <source>
        <dbReference type="ARBA" id="ARBA00010286"/>
    </source>
</evidence>
<dbReference type="PANTHER" id="PTHR43668:SF4">
    <property type="entry name" value="ALLANTOINASE"/>
    <property type="match status" value="1"/>
</dbReference>
<dbReference type="NCBIfam" id="TIGR00857">
    <property type="entry name" value="pyrC_multi"/>
    <property type="match status" value="1"/>
</dbReference>
<dbReference type="InterPro" id="IPR011059">
    <property type="entry name" value="Metal-dep_hydrolase_composite"/>
</dbReference>
<dbReference type="PROSITE" id="PS00483">
    <property type="entry name" value="DIHYDROOROTASE_2"/>
    <property type="match status" value="1"/>
</dbReference>
<comment type="function">
    <text evidence="2">Catalyzes the reversible cyclization of carbamoyl aspartate to dihydroorotate.</text>
</comment>
<evidence type="ECO:0000256" key="1">
    <source>
        <dbReference type="ARBA" id="ARBA00001947"/>
    </source>
</evidence>
<dbReference type="OrthoDB" id="9775759at2"/>